<organism evidence="1 2">
    <name type="scientific">Lawsonibacter faecis</name>
    <dbReference type="NCBI Taxonomy" id="2763052"/>
    <lineage>
        <taxon>Bacteria</taxon>
        <taxon>Bacillati</taxon>
        <taxon>Bacillota</taxon>
        <taxon>Clostridia</taxon>
        <taxon>Eubacteriales</taxon>
        <taxon>Oscillospiraceae</taxon>
        <taxon>Lawsonibacter</taxon>
    </lineage>
</organism>
<name>A0A8J6M754_9FIRM</name>
<keyword evidence="2" id="KW-1185">Reference proteome</keyword>
<dbReference type="Proteomes" id="UP000607645">
    <property type="component" value="Unassembled WGS sequence"/>
</dbReference>
<protein>
    <submittedName>
        <fullName evidence="1">Uncharacterized protein</fullName>
    </submittedName>
</protein>
<dbReference type="EMBL" id="JACOPQ010000002">
    <property type="protein sequence ID" value="MBC5736037.1"/>
    <property type="molecule type" value="Genomic_DNA"/>
</dbReference>
<comment type="caution">
    <text evidence="1">The sequence shown here is derived from an EMBL/GenBank/DDBJ whole genome shotgun (WGS) entry which is preliminary data.</text>
</comment>
<dbReference type="AlphaFoldDB" id="A0A8J6M754"/>
<evidence type="ECO:0000313" key="2">
    <source>
        <dbReference type="Proteomes" id="UP000607645"/>
    </source>
</evidence>
<reference evidence="1" key="1">
    <citation type="submission" date="2020-08" db="EMBL/GenBank/DDBJ databases">
        <title>Genome public.</title>
        <authorList>
            <person name="Liu C."/>
            <person name="Sun Q."/>
        </authorList>
    </citation>
    <scope>NUCLEOTIDE SEQUENCE</scope>
    <source>
        <strain evidence="1">NSJ-52</strain>
    </source>
</reference>
<sequence length="59" mass="6669">MRSQHSKNVGPSDILLPSRGVKTLTCPHCWTAQRTERDFCCRCGAAFRYLDEERGARVG</sequence>
<evidence type="ECO:0000313" key="1">
    <source>
        <dbReference type="EMBL" id="MBC5736037.1"/>
    </source>
</evidence>
<dbReference type="RefSeq" id="WP_155149387.1">
    <property type="nucleotide sequence ID" value="NZ_JACOPQ010000002.1"/>
</dbReference>
<gene>
    <name evidence="1" type="ORF">H8S62_03310</name>
</gene>
<accession>A0A8J6M754</accession>
<proteinExistence type="predicted"/>